<proteinExistence type="inferred from homology"/>
<dbReference type="GO" id="GO:0005484">
    <property type="term" value="F:SNAP receptor activity"/>
    <property type="evidence" value="ECO:0000318"/>
    <property type="project" value="GO_Central"/>
</dbReference>
<keyword evidence="7 9" id="KW-0175">Coiled coil</keyword>
<dbReference type="CDD" id="cd15890">
    <property type="entry name" value="SNARE_Vti1b"/>
    <property type="match status" value="1"/>
</dbReference>
<dbReference type="FunFam" id="1.20.5.110:FF:000002">
    <property type="entry name" value="Vesicle transport through interaction with t-SNAREsB"/>
    <property type="match status" value="1"/>
</dbReference>
<dbReference type="Pfam" id="PF12352">
    <property type="entry name" value="V-SNARE_C"/>
    <property type="match status" value="1"/>
</dbReference>
<dbReference type="GO" id="GO:0005789">
    <property type="term" value="C:endoplasmic reticulum membrane"/>
    <property type="evidence" value="ECO:0000318"/>
    <property type="project" value="GO_Central"/>
</dbReference>
<dbReference type="InterPro" id="IPR038407">
    <property type="entry name" value="v-SNARE_N_sf"/>
</dbReference>
<dbReference type="Gene3D" id="1.20.58.400">
    <property type="entry name" value="t-snare proteins"/>
    <property type="match status" value="1"/>
</dbReference>
<name>F7BGS1_CIOIN</name>
<keyword evidence="3" id="KW-0813">Transport</keyword>
<dbReference type="GO" id="GO:1903076">
    <property type="term" value="P:regulation of protein localization to plasma membrane"/>
    <property type="evidence" value="ECO:0000318"/>
    <property type="project" value="GO_Central"/>
</dbReference>
<evidence type="ECO:0000259" key="11">
    <source>
        <dbReference type="Pfam" id="PF05008"/>
    </source>
</evidence>
<feature type="transmembrane region" description="Helical" evidence="10">
    <location>
        <begin position="199"/>
        <end position="217"/>
    </location>
</feature>
<evidence type="ECO:0000256" key="5">
    <source>
        <dbReference type="ARBA" id="ARBA00022927"/>
    </source>
</evidence>
<dbReference type="Ensembl" id="ENSCINT00000014685.3">
    <property type="protein sequence ID" value="ENSCINP00000014685.3"/>
    <property type="gene ID" value="ENSCING00000007147.3"/>
</dbReference>
<evidence type="ECO:0000256" key="7">
    <source>
        <dbReference type="ARBA" id="ARBA00023054"/>
    </source>
</evidence>
<dbReference type="GO" id="GO:0012507">
    <property type="term" value="C:ER to Golgi transport vesicle membrane"/>
    <property type="evidence" value="ECO:0000318"/>
    <property type="project" value="GO_Central"/>
</dbReference>
<evidence type="ECO:0000256" key="3">
    <source>
        <dbReference type="ARBA" id="ARBA00022448"/>
    </source>
</evidence>
<organism evidence="12 13">
    <name type="scientific">Ciona intestinalis</name>
    <name type="common">Transparent sea squirt</name>
    <name type="synonym">Ascidia intestinalis</name>
    <dbReference type="NCBI Taxonomy" id="7719"/>
    <lineage>
        <taxon>Eukaryota</taxon>
        <taxon>Metazoa</taxon>
        <taxon>Chordata</taxon>
        <taxon>Tunicata</taxon>
        <taxon>Ascidiacea</taxon>
        <taxon>Phlebobranchia</taxon>
        <taxon>Cionidae</taxon>
        <taxon>Ciona</taxon>
    </lineage>
</organism>
<dbReference type="GO" id="GO:0031201">
    <property type="term" value="C:SNARE complex"/>
    <property type="evidence" value="ECO:0000318"/>
    <property type="project" value="GO_Central"/>
</dbReference>
<evidence type="ECO:0000256" key="1">
    <source>
        <dbReference type="ARBA" id="ARBA00004211"/>
    </source>
</evidence>
<evidence type="ECO:0000256" key="4">
    <source>
        <dbReference type="ARBA" id="ARBA00022692"/>
    </source>
</evidence>
<keyword evidence="13" id="KW-1185">Reference proteome</keyword>
<dbReference type="Pfam" id="PF05008">
    <property type="entry name" value="V-SNARE"/>
    <property type="match status" value="1"/>
</dbReference>
<feature type="domain" description="Vesicle transport v-SNARE N-terminal" evidence="11">
    <location>
        <begin position="1"/>
        <end position="89"/>
    </location>
</feature>
<reference evidence="13" key="1">
    <citation type="journal article" date="2002" name="Science">
        <title>The draft genome of Ciona intestinalis: insights into chordate and vertebrate origins.</title>
        <authorList>
            <person name="Dehal P."/>
            <person name="Satou Y."/>
            <person name="Campbell R.K."/>
            <person name="Chapman J."/>
            <person name="Degnan B."/>
            <person name="De Tomaso A."/>
            <person name="Davidson B."/>
            <person name="Di Gregorio A."/>
            <person name="Gelpke M."/>
            <person name="Goodstein D.M."/>
            <person name="Harafuji N."/>
            <person name="Hastings K.E."/>
            <person name="Ho I."/>
            <person name="Hotta K."/>
            <person name="Huang W."/>
            <person name="Kawashima T."/>
            <person name="Lemaire P."/>
            <person name="Martinez D."/>
            <person name="Meinertzhagen I.A."/>
            <person name="Necula S."/>
            <person name="Nonaka M."/>
            <person name="Putnam N."/>
            <person name="Rash S."/>
            <person name="Saiga H."/>
            <person name="Satake M."/>
            <person name="Terry A."/>
            <person name="Yamada L."/>
            <person name="Wang H.G."/>
            <person name="Awazu S."/>
            <person name="Azumi K."/>
            <person name="Boore J."/>
            <person name="Branno M."/>
            <person name="Chin-Bow S."/>
            <person name="DeSantis R."/>
            <person name="Doyle S."/>
            <person name="Francino P."/>
            <person name="Keys D.N."/>
            <person name="Haga S."/>
            <person name="Hayashi H."/>
            <person name="Hino K."/>
            <person name="Imai K.S."/>
            <person name="Inaba K."/>
            <person name="Kano S."/>
            <person name="Kobayashi K."/>
            <person name="Kobayashi M."/>
            <person name="Lee B.I."/>
            <person name="Makabe K.W."/>
            <person name="Manohar C."/>
            <person name="Matassi G."/>
            <person name="Medina M."/>
            <person name="Mochizuki Y."/>
            <person name="Mount S."/>
            <person name="Morishita T."/>
            <person name="Miura S."/>
            <person name="Nakayama A."/>
            <person name="Nishizaka S."/>
            <person name="Nomoto H."/>
            <person name="Ohta F."/>
            <person name="Oishi K."/>
            <person name="Rigoutsos I."/>
            <person name="Sano M."/>
            <person name="Sasaki A."/>
            <person name="Sasakura Y."/>
            <person name="Shoguchi E."/>
            <person name="Shin-i T."/>
            <person name="Spagnuolo A."/>
            <person name="Stainier D."/>
            <person name="Suzuki M.M."/>
            <person name="Tassy O."/>
            <person name="Takatori N."/>
            <person name="Tokuoka M."/>
            <person name="Yagi K."/>
            <person name="Yoshizaki F."/>
            <person name="Wada S."/>
            <person name="Zhang C."/>
            <person name="Hyatt P.D."/>
            <person name="Larimer F."/>
            <person name="Detter C."/>
            <person name="Doggett N."/>
            <person name="Glavina T."/>
            <person name="Hawkins T."/>
            <person name="Richardson P."/>
            <person name="Lucas S."/>
            <person name="Kohara Y."/>
            <person name="Levine M."/>
            <person name="Satoh N."/>
            <person name="Rokhsar D.S."/>
        </authorList>
    </citation>
    <scope>NUCLEOTIDE SEQUENCE [LARGE SCALE GENOMIC DNA]</scope>
</reference>
<keyword evidence="5" id="KW-0653">Protein transport</keyword>
<dbReference type="GO" id="GO:0006896">
    <property type="term" value="P:Golgi to vacuole transport"/>
    <property type="evidence" value="ECO:0000318"/>
    <property type="project" value="GO_Central"/>
</dbReference>
<dbReference type="GO" id="GO:0031902">
    <property type="term" value="C:late endosome membrane"/>
    <property type="evidence" value="ECO:0000318"/>
    <property type="project" value="GO_Central"/>
</dbReference>
<dbReference type="OrthoDB" id="430637at2759"/>
<evidence type="ECO:0000256" key="6">
    <source>
        <dbReference type="ARBA" id="ARBA00022989"/>
    </source>
</evidence>
<dbReference type="GO" id="GO:0000149">
    <property type="term" value="F:SNARE binding"/>
    <property type="evidence" value="ECO:0000318"/>
    <property type="project" value="GO_Central"/>
</dbReference>
<dbReference type="KEGG" id="cin:100184004"/>
<dbReference type="RefSeq" id="XP_002130133.1">
    <property type="nucleotide sequence ID" value="XM_002130097.5"/>
</dbReference>
<dbReference type="HOGENOM" id="CLU_075474_2_0_1"/>
<keyword evidence="6 10" id="KW-1133">Transmembrane helix</keyword>
<dbReference type="FunCoup" id="F7BGS1">
    <property type="interactions" value="11"/>
</dbReference>
<dbReference type="OMA" id="YAMENEQ"/>
<comment type="subcellular location">
    <subcellularLocation>
        <location evidence="1">Membrane</location>
        <topology evidence="1">Single-pass type IV membrane protein</topology>
    </subcellularLocation>
</comment>
<evidence type="ECO:0000256" key="8">
    <source>
        <dbReference type="ARBA" id="ARBA00023136"/>
    </source>
</evidence>
<dbReference type="PANTHER" id="PTHR21230:SF89">
    <property type="entry name" value="VESICLE TRANSPORT THROUGH INTERACTION WITH T-SNARES HOMOLOG 1B"/>
    <property type="match status" value="1"/>
</dbReference>
<reference evidence="12" key="2">
    <citation type="journal article" date="2008" name="Genome Biol.">
        <title>Improved genome assembly and evidence-based global gene model set for the chordate Ciona intestinalis: new insight into intron and operon populations.</title>
        <authorList>
            <person name="Satou Y."/>
            <person name="Mineta K."/>
            <person name="Ogasawara M."/>
            <person name="Sasakura Y."/>
            <person name="Shoguchi E."/>
            <person name="Ueno K."/>
            <person name="Yamada L."/>
            <person name="Matsumoto J."/>
            <person name="Wasserscheid J."/>
            <person name="Dewar K."/>
            <person name="Wiley G.B."/>
            <person name="Macmil S.L."/>
            <person name="Roe B.A."/>
            <person name="Zeller R.W."/>
            <person name="Hastings K.E."/>
            <person name="Lemaire P."/>
            <person name="Lindquist E."/>
            <person name="Endo T."/>
            <person name="Hotta K."/>
            <person name="Inaba K."/>
        </authorList>
    </citation>
    <scope>NUCLEOTIDE SEQUENCE [LARGE SCALE GENOMIC DNA]</scope>
    <source>
        <strain evidence="12">wild type</strain>
    </source>
</reference>
<evidence type="ECO:0000256" key="10">
    <source>
        <dbReference type="SAM" id="Phobius"/>
    </source>
</evidence>
<accession>A0A1W2WFR2</accession>
<dbReference type="AlphaFoldDB" id="F7BGS1"/>
<evidence type="ECO:0000256" key="9">
    <source>
        <dbReference type="SAM" id="Coils"/>
    </source>
</evidence>
<evidence type="ECO:0000313" key="13">
    <source>
        <dbReference type="Proteomes" id="UP000008144"/>
    </source>
</evidence>
<dbReference type="EMBL" id="EAAA01001612">
    <property type="status" value="NOT_ANNOTATED_CDS"/>
    <property type="molecule type" value="Genomic_DNA"/>
</dbReference>
<dbReference type="SUPFAM" id="SSF47661">
    <property type="entry name" value="t-snare proteins"/>
    <property type="match status" value="1"/>
</dbReference>
<evidence type="ECO:0000256" key="2">
    <source>
        <dbReference type="ARBA" id="ARBA00006108"/>
    </source>
</evidence>
<dbReference type="SUPFAM" id="SSF58038">
    <property type="entry name" value="SNARE fusion complex"/>
    <property type="match status" value="1"/>
</dbReference>
<dbReference type="STRING" id="7719.ENSCINP00000014685"/>
<dbReference type="GO" id="GO:0006891">
    <property type="term" value="P:intra-Golgi vesicle-mediated transport"/>
    <property type="evidence" value="ECO:0000318"/>
    <property type="project" value="GO_Central"/>
</dbReference>
<comment type="similarity">
    <text evidence="2">Belongs to the VTI1 family.</text>
</comment>
<keyword evidence="8 10" id="KW-0472">Membrane</keyword>
<dbReference type="InterPro" id="IPR007705">
    <property type="entry name" value="Vesicle_trsprt_v-SNARE_N"/>
</dbReference>
<dbReference type="GO" id="GO:0005829">
    <property type="term" value="C:cytosol"/>
    <property type="evidence" value="ECO:0007669"/>
    <property type="project" value="GOC"/>
</dbReference>
<gene>
    <name evidence="12" type="primary">LOC100184004</name>
</gene>
<feature type="coiled-coil region" evidence="9">
    <location>
        <begin position="6"/>
        <end position="61"/>
    </location>
</feature>
<dbReference type="GeneID" id="100184004"/>
<dbReference type="Proteomes" id="UP000008144">
    <property type="component" value="Chromosome 3"/>
</dbReference>
<dbReference type="GO" id="GO:0042147">
    <property type="term" value="P:retrograde transport, endosome to Golgi"/>
    <property type="evidence" value="ECO:0000318"/>
    <property type="project" value="GO_Central"/>
</dbReference>
<dbReference type="PANTHER" id="PTHR21230">
    <property type="entry name" value="VESICLE TRANSPORT V-SNARE PROTEIN VTI1-RELATED"/>
    <property type="match status" value="1"/>
</dbReference>
<dbReference type="InterPro" id="IPR010989">
    <property type="entry name" value="SNARE"/>
</dbReference>
<dbReference type="GeneTree" id="ENSGT00950000183192"/>
<keyword evidence="4 10" id="KW-0812">Transmembrane</keyword>
<sequence>MSRELYEDTKESLRSLLIDLKQLGKQSDFRNAVGEERQIVEKEVNRKCTRAQILVKDLENEVYQAPTNSQASMNREIKTLKFELESVILNLQKPSYMRQASYGRGSSSQFPSNNHHQDNEQSLMLLGQQSMQRASDSITRSNIISAESEVIGNEVLGNLDQQREQLHRTRDRLQGTDDELSQTKRILRSISRNIISNRILLIFIIALELGSIGFLVYRDFFQKQS</sequence>
<reference evidence="12" key="3">
    <citation type="submission" date="2025-08" db="UniProtKB">
        <authorList>
            <consortium name="Ensembl"/>
        </authorList>
    </citation>
    <scope>IDENTIFICATION</scope>
</reference>
<protein>
    <submittedName>
        <fullName evidence="12">Vesicle transport through interaction with t-SNAREs homolog 1B</fullName>
    </submittedName>
</protein>
<dbReference type="Gene3D" id="1.20.5.110">
    <property type="match status" value="1"/>
</dbReference>
<reference evidence="12" key="4">
    <citation type="submission" date="2025-09" db="UniProtKB">
        <authorList>
            <consortium name="Ensembl"/>
        </authorList>
    </citation>
    <scope>IDENTIFICATION</scope>
</reference>
<accession>F7BGS1</accession>
<dbReference type="GO" id="GO:0016236">
    <property type="term" value="P:macroautophagy"/>
    <property type="evidence" value="ECO:0000318"/>
    <property type="project" value="GO_Central"/>
</dbReference>
<dbReference type="GO" id="GO:0005794">
    <property type="term" value="C:Golgi apparatus"/>
    <property type="evidence" value="ECO:0000318"/>
    <property type="project" value="GO_Central"/>
</dbReference>
<evidence type="ECO:0000313" key="12">
    <source>
        <dbReference type="Ensembl" id="ENSCINP00000014685.3"/>
    </source>
</evidence>
<dbReference type="InParanoid" id="F7BGS1"/>
<dbReference type="GO" id="GO:0048280">
    <property type="term" value="P:vesicle fusion with Golgi apparatus"/>
    <property type="evidence" value="ECO:0000318"/>
    <property type="project" value="GO_Central"/>
</dbReference>
<dbReference type="GO" id="GO:0006886">
    <property type="term" value="P:intracellular protein transport"/>
    <property type="evidence" value="ECO:0007669"/>
    <property type="project" value="InterPro"/>
</dbReference>